<name>A0A7R9LC16_9ACAR</name>
<dbReference type="PANTHER" id="PTHR46179">
    <property type="entry name" value="ZINC FINGER PROTEIN"/>
    <property type="match status" value="1"/>
</dbReference>
<dbReference type="GO" id="GO:0005634">
    <property type="term" value="C:nucleus"/>
    <property type="evidence" value="ECO:0007669"/>
    <property type="project" value="UniProtKB-SubCell"/>
</dbReference>
<evidence type="ECO:0000256" key="2">
    <source>
        <dbReference type="ARBA" id="ARBA00022723"/>
    </source>
</evidence>
<feature type="region of interest" description="Disordered" evidence="10">
    <location>
        <begin position="578"/>
        <end position="612"/>
    </location>
</feature>
<keyword evidence="3" id="KW-0677">Repeat</keyword>
<feature type="region of interest" description="Disordered" evidence="10">
    <location>
        <begin position="342"/>
        <end position="372"/>
    </location>
</feature>
<dbReference type="InterPro" id="IPR051061">
    <property type="entry name" value="Zinc_finger_trans_reg"/>
</dbReference>
<evidence type="ECO:0000256" key="4">
    <source>
        <dbReference type="ARBA" id="ARBA00022771"/>
    </source>
</evidence>
<feature type="region of interest" description="Disordered" evidence="10">
    <location>
        <begin position="272"/>
        <end position="311"/>
    </location>
</feature>
<feature type="domain" description="C2H2-type" evidence="11">
    <location>
        <begin position="710"/>
        <end position="739"/>
    </location>
</feature>
<dbReference type="GO" id="GO:0006357">
    <property type="term" value="P:regulation of transcription by RNA polymerase II"/>
    <property type="evidence" value="ECO:0007669"/>
    <property type="project" value="TreeGrafter"/>
</dbReference>
<proteinExistence type="predicted"/>
<evidence type="ECO:0000256" key="7">
    <source>
        <dbReference type="ARBA" id="ARBA00023163"/>
    </source>
</evidence>
<evidence type="ECO:0000256" key="3">
    <source>
        <dbReference type="ARBA" id="ARBA00022737"/>
    </source>
</evidence>
<dbReference type="InterPro" id="IPR036236">
    <property type="entry name" value="Znf_C2H2_sf"/>
</dbReference>
<evidence type="ECO:0000256" key="10">
    <source>
        <dbReference type="SAM" id="MobiDB-lite"/>
    </source>
</evidence>
<evidence type="ECO:0000313" key="13">
    <source>
        <dbReference type="Proteomes" id="UP000759131"/>
    </source>
</evidence>
<evidence type="ECO:0000256" key="8">
    <source>
        <dbReference type="ARBA" id="ARBA00023242"/>
    </source>
</evidence>
<keyword evidence="6" id="KW-0805">Transcription regulation</keyword>
<dbReference type="OrthoDB" id="8117402at2759"/>
<dbReference type="SUPFAM" id="SSF57667">
    <property type="entry name" value="beta-beta-alpha zinc fingers"/>
    <property type="match status" value="4"/>
</dbReference>
<dbReference type="Proteomes" id="UP000759131">
    <property type="component" value="Unassembled WGS sequence"/>
</dbReference>
<dbReference type="FunFam" id="3.30.160.60:FF:001102">
    <property type="entry name" value="Transcription factor IIIA"/>
    <property type="match status" value="2"/>
</dbReference>
<dbReference type="SMART" id="SM00355">
    <property type="entry name" value="ZnF_C2H2"/>
    <property type="match status" value="15"/>
</dbReference>
<dbReference type="EMBL" id="OC876021">
    <property type="protein sequence ID" value="CAD7638901.1"/>
    <property type="molecule type" value="Genomic_DNA"/>
</dbReference>
<evidence type="ECO:0000259" key="11">
    <source>
        <dbReference type="PROSITE" id="PS50157"/>
    </source>
</evidence>
<evidence type="ECO:0000256" key="9">
    <source>
        <dbReference type="PROSITE-ProRule" id="PRU00042"/>
    </source>
</evidence>
<dbReference type="Gene3D" id="3.30.160.60">
    <property type="entry name" value="Classic Zinc Finger"/>
    <property type="match status" value="7"/>
</dbReference>
<accession>A0A7R9LC16</accession>
<organism evidence="12">
    <name type="scientific">Medioppia subpectinata</name>
    <dbReference type="NCBI Taxonomy" id="1979941"/>
    <lineage>
        <taxon>Eukaryota</taxon>
        <taxon>Metazoa</taxon>
        <taxon>Ecdysozoa</taxon>
        <taxon>Arthropoda</taxon>
        <taxon>Chelicerata</taxon>
        <taxon>Arachnida</taxon>
        <taxon>Acari</taxon>
        <taxon>Acariformes</taxon>
        <taxon>Sarcoptiformes</taxon>
        <taxon>Oribatida</taxon>
        <taxon>Brachypylina</taxon>
        <taxon>Oppioidea</taxon>
        <taxon>Oppiidae</taxon>
        <taxon>Medioppia</taxon>
    </lineage>
</organism>
<sequence>MTFRDIPSHGSVGNTDIHYKTRDTTLLPPKRSTSDTNEDIVRPDDGSVEDINGSDNEQRDANEISYEIDTKPLITDHLMSGTDNRCNTTCGQSFESNEDLGPHVRTHVTDDHIQTLIARKPKFRFNCLAEECDHKFFAKTSLIEHMNNKHKMQNIYECEDCDAVCLTTDEIIGHRHREHEVKTLVCTRESCEESFTEETALKRHIQDIHTNSCEQSFGAFNGSDGVIAEGVCDDDSDGHIPFKCPVIGCGFQCERLNQMKTHMSGHIGNQQVVQSKPSPLRSAQKRGSMATTRGRRANVNSSRGPPLKKSHNRQRINCTINGCRYSSIYRYLMTKHMYTAHESSDYDSEDSEEEPTKTGRSRGGRPANDKRKPVKCDYKGCDKTFTALEMLRRHQSTHSTDKRFKCTVNGCGYSCPTKCLFDAHMYRHRGITPFKCTHGGCGKGFTRKYHLQRHSVKVHALPHRKGSRRGGQLARGHRHREHEMKTFVCTHESCGKSFAEETAFKRHIQDIHTSSCEQSFGGFSGSDGVIAEDVCDDSDGHIPFKCPVIGCDFQCERLNQMKTHMSGHIGNQLVVESKPSPVKSTHKLGSMTATRDRPANVNSSRGRWPKKSHNRQRINCTVDGCGYSCIYRYLMNEHMFTAHKSSDSEDSDEELTTTGGSRGGRPAIDKRKPIKCDYKGCDKTFSSDTAFTTLRRHRLTHSTQLTDKQFKCTVNGCGYSSFKRSKYEAHVNSHRGIKPFKCTHEGCGKGFILKNHLKRHSLKQHS</sequence>
<keyword evidence="4 9" id="KW-0863">Zinc-finger</keyword>
<evidence type="ECO:0000256" key="1">
    <source>
        <dbReference type="ARBA" id="ARBA00004123"/>
    </source>
</evidence>
<gene>
    <name evidence="12" type="ORF">OSB1V03_LOCUS17587</name>
</gene>
<feature type="domain" description="C2H2-type" evidence="11">
    <location>
        <begin position="487"/>
        <end position="517"/>
    </location>
</feature>
<feature type="region of interest" description="Disordered" evidence="10">
    <location>
        <begin position="643"/>
        <end position="670"/>
    </location>
</feature>
<feature type="domain" description="C2H2-type" evidence="11">
    <location>
        <begin position="434"/>
        <end position="460"/>
    </location>
</feature>
<evidence type="ECO:0000256" key="5">
    <source>
        <dbReference type="ARBA" id="ARBA00022833"/>
    </source>
</evidence>
<evidence type="ECO:0000313" key="12">
    <source>
        <dbReference type="EMBL" id="CAD7638901.1"/>
    </source>
</evidence>
<feature type="domain" description="C2H2-type" evidence="11">
    <location>
        <begin position="125"/>
        <end position="155"/>
    </location>
</feature>
<dbReference type="EMBL" id="CAJPIZ010021446">
    <property type="protein sequence ID" value="CAG2117634.1"/>
    <property type="molecule type" value="Genomic_DNA"/>
</dbReference>
<reference evidence="12" key="1">
    <citation type="submission" date="2020-11" db="EMBL/GenBank/DDBJ databases">
        <authorList>
            <person name="Tran Van P."/>
        </authorList>
    </citation>
    <scope>NUCLEOTIDE SEQUENCE</scope>
</reference>
<dbReference type="AlphaFoldDB" id="A0A7R9LC16"/>
<keyword evidence="8" id="KW-0539">Nucleus</keyword>
<keyword evidence="5" id="KW-0862">Zinc</keyword>
<feature type="region of interest" description="Disordered" evidence="10">
    <location>
        <begin position="1"/>
        <end position="60"/>
    </location>
</feature>
<keyword evidence="13" id="KW-1185">Reference proteome</keyword>
<keyword evidence="7" id="KW-0804">Transcription</keyword>
<dbReference type="PROSITE" id="PS00028">
    <property type="entry name" value="ZINC_FINGER_C2H2_1"/>
    <property type="match status" value="9"/>
</dbReference>
<keyword evidence="2" id="KW-0479">Metal-binding</keyword>
<dbReference type="InterPro" id="IPR013087">
    <property type="entry name" value="Znf_C2H2_type"/>
</dbReference>
<protein>
    <recommendedName>
        <fullName evidence="11">C2H2-type domain-containing protein</fullName>
    </recommendedName>
</protein>
<dbReference type="PANTHER" id="PTHR46179:SF13">
    <property type="entry name" value="C2H2-TYPE DOMAIN-CONTAINING PROTEIN"/>
    <property type="match status" value="1"/>
</dbReference>
<feature type="domain" description="C2H2-type" evidence="11">
    <location>
        <begin position="184"/>
        <end position="214"/>
    </location>
</feature>
<feature type="domain" description="C2H2-type" evidence="11">
    <location>
        <begin position="374"/>
        <end position="403"/>
    </location>
</feature>
<feature type="domain" description="C2H2-type" evidence="11">
    <location>
        <begin position="84"/>
        <end position="112"/>
    </location>
</feature>
<dbReference type="PROSITE" id="PS50157">
    <property type="entry name" value="ZINC_FINGER_C2H2_2"/>
    <property type="match status" value="8"/>
</dbReference>
<feature type="domain" description="C2H2-type" evidence="11">
    <location>
        <begin position="740"/>
        <end position="766"/>
    </location>
</feature>
<comment type="subcellular location">
    <subcellularLocation>
        <location evidence="1">Nucleus</location>
    </subcellularLocation>
</comment>
<dbReference type="GO" id="GO:0008270">
    <property type="term" value="F:zinc ion binding"/>
    <property type="evidence" value="ECO:0007669"/>
    <property type="project" value="UniProtKB-KW"/>
</dbReference>
<dbReference type="Pfam" id="PF00096">
    <property type="entry name" value="zf-C2H2"/>
    <property type="match status" value="2"/>
</dbReference>
<evidence type="ECO:0000256" key="6">
    <source>
        <dbReference type="ARBA" id="ARBA00023015"/>
    </source>
</evidence>